<feature type="compositionally biased region" description="Low complexity" evidence="12">
    <location>
        <begin position="412"/>
        <end position="456"/>
    </location>
</feature>
<dbReference type="SMART" id="SM01332">
    <property type="entry name" value="Cyclin_C"/>
    <property type="match status" value="1"/>
</dbReference>
<evidence type="ECO:0000256" key="8">
    <source>
        <dbReference type="ARBA" id="ARBA00023306"/>
    </source>
</evidence>
<dbReference type="InterPro" id="IPR006671">
    <property type="entry name" value="Cyclin_N"/>
</dbReference>
<dbReference type="FunFam" id="1.10.472.10:FF:000018">
    <property type="entry name" value="Cyclin-K (Predicted)"/>
    <property type="match status" value="1"/>
</dbReference>
<evidence type="ECO:0000313" key="15">
    <source>
        <dbReference type="EMBL" id="KAK3092959.1"/>
    </source>
</evidence>
<feature type="domain" description="Cyclin C-terminal" evidence="14">
    <location>
        <begin position="247"/>
        <end position="376"/>
    </location>
</feature>
<evidence type="ECO:0000256" key="1">
    <source>
        <dbReference type="ARBA" id="ARBA00004123"/>
    </source>
</evidence>
<evidence type="ECO:0000256" key="10">
    <source>
        <dbReference type="ARBA" id="ARBA00073757"/>
    </source>
</evidence>
<gene>
    <name evidence="15" type="ORF">FSP39_009365</name>
</gene>
<comment type="similarity">
    <text evidence="11">Belongs to the cyclin family.</text>
</comment>
<proteinExistence type="inferred from homology"/>
<keyword evidence="7" id="KW-0539">Nucleus</keyword>
<dbReference type="GO" id="GO:0016538">
    <property type="term" value="F:cyclin-dependent protein serine/threonine kinase regulator activity"/>
    <property type="evidence" value="ECO:0007669"/>
    <property type="project" value="InterPro"/>
</dbReference>
<evidence type="ECO:0000256" key="9">
    <source>
        <dbReference type="ARBA" id="ARBA00054991"/>
    </source>
</evidence>
<keyword evidence="16" id="KW-1185">Reference proteome</keyword>
<evidence type="ECO:0000256" key="5">
    <source>
        <dbReference type="ARBA" id="ARBA00023127"/>
    </source>
</evidence>
<dbReference type="Pfam" id="PF00134">
    <property type="entry name" value="Cyclin_N"/>
    <property type="match status" value="1"/>
</dbReference>
<evidence type="ECO:0000256" key="11">
    <source>
        <dbReference type="RuleBase" id="RU000383"/>
    </source>
</evidence>
<sequence>MFHPKQCITIKISKKCSPIHTGYQLHGHTLESIPGGKYLGVYISKDLSWNSHIQRAAAKATRSVGFLRRNLRGCPSDVKAQAYIFTPHFLRMGPLHHPADQHPGTDDLEMPCWYFEKKEIKNTPSYKDGIDSFTESRYRREGARFIIDAGTKMGLRYDTCATGVVYFHRFYMFHSFKEFHRYITAACCLFLAGKVEETPKKCKDIIKICQNLLSPTLFTVFGNDPKEEVMTMERILLQTIKFDLQVEHPYSALLKFAKIIKGDKDKIQKLVQMAWTFINDSLCTTLCLQWEPEITAVSLMYLATRLTKFDIQDWTGKTPGTKLKWWESLVEDMTVDLMEDICHKVLDLYSNNPPIREDSPPTTPSKKGGARDTPPPPPPAKRSGPNTPADGAPESKVQRSESQTRKDTPNRGASSSSGSKSQSASQSSSSLHHSSAEGGKSKSQSSSHGQNTSSSQPPFSKTEQSGVNPYMSSQMFSSSFMSQEGSKSIQTLMGGGQEGVAAANPPPSADVYGNMAAIPPTQPPPYLWGSTQPKHGQYTNPQYPQGMYAQASAAAQYPQQPAVRGTTYPARLPFCCVTSLIKPLPPVPAAPVPYPRVPSSFIPPKLPPATSDATLHAAVSTATSDSYNRIQSSATATHLQPRSCATFTTTLPTTTAATFTAQSQNSPKQPS</sequence>
<dbReference type="InterPro" id="IPR036915">
    <property type="entry name" value="Cyclin-like_sf"/>
</dbReference>
<evidence type="ECO:0000256" key="7">
    <source>
        <dbReference type="ARBA" id="ARBA00023242"/>
    </source>
</evidence>
<dbReference type="EMBL" id="VSWD01000009">
    <property type="protein sequence ID" value="KAK3092959.1"/>
    <property type="molecule type" value="Genomic_DNA"/>
</dbReference>
<dbReference type="AlphaFoldDB" id="A0AA88XVQ3"/>
<keyword evidence="6" id="KW-0804">Transcription</keyword>
<keyword evidence="5 11" id="KW-0195">Cyclin</keyword>
<keyword evidence="2" id="KW-0132">Cell division</keyword>
<comment type="function">
    <text evidence="9">Regulatory subunit of cyclin-dependent kinases that mediates activation of target kinases. Plays a role in transcriptional regulation via its role in regulating the phosphorylation of the C-terminal domain (CTD) of the large subunit of RNA polymerase II (POLR2A).</text>
</comment>
<evidence type="ECO:0000256" key="3">
    <source>
        <dbReference type="ARBA" id="ARBA00022776"/>
    </source>
</evidence>
<dbReference type="FunFam" id="1.10.472.10:FF:000021">
    <property type="entry name" value="Cyclin-K (Predicted)"/>
    <property type="match status" value="1"/>
</dbReference>
<dbReference type="SMART" id="SM00385">
    <property type="entry name" value="CYCLIN"/>
    <property type="match status" value="2"/>
</dbReference>
<organism evidence="15 16">
    <name type="scientific">Pinctada imbricata</name>
    <name type="common">Atlantic pearl-oyster</name>
    <name type="synonym">Pinctada martensii</name>
    <dbReference type="NCBI Taxonomy" id="66713"/>
    <lineage>
        <taxon>Eukaryota</taxon>
        <taxon>Metazoa</taxon>
        <taxon>Spiralia</taxon>
        <taxon>Lophotrochozoa</taxon>
        <taxon>Mollusca</taxon>
        <taxon>Bivalvia</taxon>
        <taxon>Autobranchia</taxon>
        <taxon>Pteriomorphia</taxon>
        <taxon>Pterioida</taxon>
        <taxon>Pterioidea</taxon>
        <taxon>Pteriidae</taxon>
        <taxon>Pinctada</taxon>
    </lineage>
</organism>
<feature type="domain" description="Cyclin-like" evidence="13">
    <location>
        <begin position="144"/>
        <end position="238"/>
    </location>
</feature>
<dbReference type="GO" id="GO:0005634">
    <property type="term" value="C:nucleus"/>
    <property type="evidence" value="ECO:0007669"/>
    <property type="project" value="UniProtKB-SubCell"/>
</dbReference>
<feature type="domain" description="Cyclin-like" evidence="13">
    <location>
        <begin position="251"/>
        <end position="339"/>
    </location>
</feature>
<dbReference type="InterPro" id="IPR043198">
    <property type="entry name" value="Cyclin/Ssn8"/>
</dbReference>
<evidence type="ECO:0000256" key="6">
    <source>
        <dbReference type="ARBA" id="ARBA00023163"/>
    </source>
</evidence>
<comment type="caution">
    <text evidence="15">The sequence shown here is derived from an EMBL/GenBank/DDBJ whole genome shotgun (WGS) entry which is preliminary data.</text>
</comment>
<dbReference type="InterPro" id="IPR004367">
    <property type="entry name" value="Cyclin_C-dom"/>
</dbReference>
<evidence type="ECO:0000259" key="14">
    <source>
        <dbReference type="SMART" id="SM01332"/>
    </source>
</evidence>
<dbReference type="GO" id="GO:0006357">
    <property type="term" value="P:regulation of transcription by RNA polymerase II"/>
    <property type="evidence" value="ECO:0007669"/>
    <property type="project" value="InterPro"/>
</dbReference>
<dbReference type="Pfam" id="PF21797">
    <property type="entry name" value="CycT2-like_C"/>
    <property type="match status" value="1"/>
</dbReference>
<evidence type="ECO:0000259" key="13">
    <source>
        <dbReference type="SMART" id="SM00385"/>
    </source>
</evidence>
<comment type="subcellular location">
    <subcellularLocation>
        <location evidence="1">Nucleus</location>
    </subcellularLocation>
</comment>
<dbReference type="CDD" id="cd20531">
    <property type="entry name" value="CYCLIN_CCNK_rpt2"/>
    <property type="match status" value="1"/>
</dbReference>
<dbReference type="CDD" id="cd20530">
    <property type="entry name" value="CYCLIN_CCNK_rpt1"/>
    <property type="match status" value="1"/>
</dbReference>
<name>A0AA88XVQ3_PINIB</name>
<dbReference type="InterPro" id="IPR013763">
    <property type="entry name" value="Cyclin-like_dom"/>
</dbReference>
<protein>
    <recommendedName>
        <fullName evidence="10">Cyclin-K</fullName>
    </recommendedName>
</protein>
<dbReference type="Proteomes" id="UP001186944">
    <property type="component" value="Unassembled WGS sequence"/>
</dbReference>
<evidence type="ECO:0000256" key="2">
    <source>
        <dbReference type="ARBA" id="ARBA00022618"/>
    </source>
</evidence>
<keyword evidence="3" id="KW-0498">Mitosis</keyword>
<keyword evidence="8" id="KW-0131">Cell cycle</keyword>
<feature type="compositionally biased region" description="Low complexity" evidence="12">
    <location>
        <begin position="471"/>
        <end position="483"/>
    </location>
</feature>
<feature type="compositionally biased region" description="Polar residues" evidence="12">
    <location>
        <begin position="457"/>
        <end position="467"/>
    </location>
</feature>
<evidence type="ECO:0000256" key="12">
    <source>
        <dbReference type="SAM" id="MobiDB-lite"/>
    </source>
</evidence>
<accession>A0AA88XVQ3</accession>
<evidence type="ECO:0000313" key="16">
    <source>
        <dbReference type="Proteomes" id="UP001186944"/>
    </source>
</evidence>
<dbReference type="SUPFAM" id="SSF47954">
    <property type="entry name" value="Cyclin-like"/>
    <property type="match status" value="2"/>
</dbReference>
<feature type="region of interest" description="Disordered" evidence="12">
    <location>
        <begin position="350"/>
        <end position="491"/>
    </location>
</feature>
<keyword evidence="4" id="KW-0805">Transcription regulation</keyword>
<feature type="compositionally biased region" description="Basic and acidic residues" evidence="12">
    <location>
        <begin position="396"/>
        <end position="409"/>
    </location>
</feature>
<dbReference type="Gene3D" id="1.10.472.10">
    <property type="entry name" value="Cyclin-like"/>
    <property type="match status" value="2"/>
</dbReference>
<dbReference type="PANTHER" id="PTHR10026">
    <property type="entry name" value="CYCLIN"/>
    <property type="match status" value="1"/>
</dbReference>
<dbReference type="GO" id="GO:0051301">
    <property type="term" value="P:cell division"/>
    <property type="evidence" value="ECO:0007669"/>
    <property type="project" value="UniProtKB-KW"/>
</dbReference>
<reference evidence="15" key="1">
    <citation type="submission" date="2019-08" db="EMBL/GenBank/DDBJ databases">
        <title>The improved chromosome-level genome for the pearl oyster Pinctada fucata martensii using PacBio sequencing and Hi-C.</title>
        <authorList>
            <person name="Zheng Z."/>
        </authorList>
    </citation>
    <scope>NUCLEOTIDE SEQUENCE</scope>
    <source>
        <strain evidence="15">ZZ-2019</strain>
        <tissue evidence="15">Adductor muscle</tissue>
    </source>
</reference>
<evidence type="ECO:0000256" key="4">
    <source>
        <dbReference type="ARBA" id="ARBA00023015"/>
    </source>
</evidence>